<proteinExistence type="predicted"/>
<accession>A0A919XQI6</accession>
<evidence type="ECO:0000259" key="2">
    <source>
        <dbReference type="PROSITE" id="PS50943"/>
    </source>
</evidence>
<evidence type="ECO:0000313" key="4">
    <source>
        <dbReference type="Proteomes" id="UP000679779"/>
    </source>
</evidence>
<dbReference type="GO" id="GO:0003677">
    <property type="term" value="F:DNA binding"/>
    <property type="evidence" value="ECO:0007669"/>
    <property type="project" value="UniProtKB-KW"/>
</dbReference>
<dbReference type="InterPro" id="IPR001387">
    <property type="entry name" value="Cro/C1-type_HTH"/>
</dbReference>
<dbReference type="InterPro" id="IPR010982">
    <property type="entry name" value="Lambda_DNA-bd_dom_sf"/>
</dbReference>
<keyword evidence="4" id="KW-1185">Reference proteome</keyword>
<keyword evidence="1" id="KW-0238">DNA-binding</keyword>
<name>A0A919XQI6_9BACL</name>
<sequence>MNVMGSRIKELRLQKGMTQDELAEKLGMNRANISNYERGQITNIPSDKLDIMADLFDTNVDYIMGRSDVREKEAGTKYFELTEKDEKDIAKKLEAMMNDLDSDSSLSFMGEPMDEEDRELLRISLENTLRMSREMAKKKFTPKKYRK</sequence>
<dbReference type="Pfam" id="PF01381">
    <property type="entry name" value="HTH_3"/>
    <property type="match status" value="1"/>
</dbReference>
<dbReference type="SMART" id="SM00530">
    <property type="entry name" value="HTH_XRE"/>
    <property type="match status" value="1"/>
</dbReference>
<dbReference type="Gene3D" id="1.10.260.40">
    <property type="entry name" value="lambda repressor-like DNA-binding domains"/>
    <property type="match status" value="1"/>
</dbReference>
<dbReference type="PROSITE" id="PS50943">
    <property type="entry name" value="HTH_CROC1"/>
    <property type="match status" value="1"/>
</dbReference>
<organism evidence="3 4">
    <name type="scientific">Paenibacillus albilobatus</name>
    <dbReference type="NCBI Taxonomy" id="2716884"/>
    <lineage>
        <taxon>Bacteria</taxon>
        <taxon>Bacillati</taxon>
        <taxon>Bacillota</taxon>
        <taxon>Bacilli</taxon>
        <taxon>Bacillales</taxon>
        <taxon>Paenibacillaceae</taxon>
        <taxon>Paenibacillus</taxon>
    </lineage>
</organism>
<dbReference type="PANTHER" id="PTHR46558:SF11">
    <property type="entry name" value="HTH-TYPE TRANSCRIPTIONAL REGULATOR XRE"/>
    <property type="match status" value="1"/>
</dbReference>
<dbReference type="Proteomes" id="UP000679779">
    <property type="component" value="Unassembled WGS sequence"/>
</dbReference>
<dbReference type="SUPFAM" id="SSF47413">
    <property type="entry name" value="lambda repressor-like DNA-binding domains"/>
    <property type="match status" value="1"/>
</dbReference>
<dbReference type="AlphaFoldDB" id="A0A919XQI6"/>
<dbReference type="CDD" id="cd00093">
    <property type="entry name" value="HTH_XRE"/>
    <property type="match status" value="1"/>
</dbReference>
<feature type="domain" description="HTH cro/C1-type" evidence="2">
    <location>
        <begin position="8"/>
        <end position="63"/>
    </location>
</feature>
<dbReference type="PANTHER" id="PTHR46558">
    <property type="entry name" value="TRACRIPTIONAL REGULATORY PROTEIN-RELATED-RELATED"/>
    <property type="match status" value="1"/>
</dbReference>
<comment type="caution">
    <text evidence="3">The sequence shown here is derived from an EMBL/GenBank/DDBJ whole genome shotgun (WGS) entry which is preliminary data.</text>
</comment>
<reference evidence="3" key="1">
    <citation type="submission" date="2021-03" db="EMBL/GenBank/DDBJ databases">
        <title>Antimicrobial resistance genes in bacteria isolated from Japanese honey, and their potential for conferring macrolide and lincosamide resistance in the American foulbrood pathogen Paenibacillus larvae.</title>
        <authorList>
            <person name="Okamoto M."/>
            <person name="Kumagai M."/>
            <person name="Kanamori H."/>
            <person name="Takamatsu D."/>
        </authorList>
    </citation>
    <scope>NUCLEOTIDE SEQUENCE</scope>
    <source>
        <strain evidence="3">J2TS6</strain>
    </source>
</reference>
<dbReference type="EMBL" id="BORQ01000009">
    <property type="protein sequence ID" value="GIO34383.1"/>
    <property type="molecule type" value="Genomic_DNA"/>
</dbReference>
<gene>
    <name evidence="3" type="ORF">J2TS6_55240</name>
</gene>
<evidence type="ECO:0000256" key="1">
    <source>
        <dbReference type="ARBA" id="ARBA00023125"/>
    </source>
</evidence>
<protein>
    <submittedName>
        <fullName evidence="3">Transcriptional regulator</fullName>
    </submittedName>
</protein>
<dbReference type="RefSeq" id="WP_244873168.1">
    <property type="nucleotide sequence ID" value="NZ_BORQ01000009.1"/>
</dbReference>
<evidence type="ECO:0000313" key="3">
    <source>
        <dbReference type="EMBL" id="GIO34383.1"/>
    </source>
</evidence>